<dbReference type="FunFam" id="1.10.1820.10:FF:000005">
    <property type="entry name" value="Casein kinase II subunit beta"/>
    <property type="match status" value="1"/>
</dbReference>
<reference evidence="5 6" key="1">
    <citation type="journal article" date="2018" name="MBio">
        <title>Comparative Genomics Reveals the Core Gene Toolbox for the Fungus-Insect Symbiosis.</title>
        <authorList>
            <person name="Wang Y."/>
            <person name="Stata M."/>
            <person name="Wang W."/>
            <person name="Stajich J.E."/>
            <person name="White M.M."/>
            <person name="Moncalvo J.M."/>
        </authorList>
    </citation>
    <scope>NUCLEOTIDE SEQUENCE [LARGE SCALE GENOMIC DNA]</scope>
    <source>
        <strain evidence="5 6">SWE-8-4</strain>
    </source>
</reference>
<feature type="region of interest" description="Disordered" evidence="4">
    <location>
        <begin position="235"/>
        <end position="269"/>
    </location>
</feature>
<evidence type="ECO:0000256" key="2">
    <source>
        <dbReference type="ARBA" id="ARBA00045899"/>
    </source>
</evidence>
<comment type="caution">
    <text evidence="5">The sequence shown here is derived from an EMBL/GenBank/DDBJ whole genome shotgun (WGS) entry which is preliminary data.</text>
</comment>
<protein>
    <recommendedName>
        <fullName evidence="3">Casein kinase II subunit beta</fullName>
        <shortName evidence="3">CK II beta</shortName>
    </recommendedName>
</protein>
<dbReference type="PANTHER" id="PTHR11740:SF0">
    <property type="entry name" value="CASEIN KINASE II SUBUNIT BETA"/>
    <property type="match status" value="1"/>
</dbReference>
<dbReference type="FunFam" id="2.20.25.20:FF:000001">
    <property type="entry name" value="Casein kinase II subunit beta"/>
    <property type="match status" value="1"/>
</dbReference>
<dbReference type="GO" id="GO:0019887">
    <property type="term" value="F:protein kinase regulator activity"/>
    <property type="evidence" value="ECO:0007669"/>
    <property type="project" value="InterPro"/>
</dbReference>
<evidence type="ECO:0000256" key="1">
    <source>
        <dbReference type="ARBA" id="ARBA00006941"/>
    </source>
</evidence>
<dbReference type="STRING" id="133385.A0A2T9YJM8"/>
<dbReference type="GO" id="GO:0006359">
    <property type="term" value="P:regulation of transcription by RNA polymerase III"/>
    <property type="evidence" value="ECO:0007669"/>
    <property type="project" value="TreeGrafter"/>
</dbReference>
<evidence type="ECO:0000313" key="6">
    <source>
        <dbReference type="Proteomes" id="UP000245383"/>
    </source>
</evidence>
<dbReference type="SUPFAM" id="SSF57798">
    <property type="entry name" value="Casein kinase II beta subunit"/>
    <property type="match status" value="1"/>
</dbReference>
<evidence type="ECO:0000256" key="4">
    <source>
        <dbReference type="SAM" id="MobiDB-lite"/>
    </source>
</evidence>
<dbReference type="GO" id="GO:0005737">
    <property type="term" value="C:cytoplasm"/>
    <property type="evidence" value="ECO:0007669"/>
    <property type="project" value="TreeGrafter"/>
</dbReference>
<comment type="subunit">
    <text evidence="3">Tetramer of two alpha and two beta subunits.</text>
</comment>
<comment type="function">
    <text evidence="2 3">Regulatory subunit of casein kinase II/CK2. As part of the kinase complex regulates the basal catalytic activity of the alpha subunit a constitutively active serine/threonine-protein kinase that phosphorylates a large number of substrates containing acidic residues C-terminal to the phosphorylated serine or threonine.</text>
</comment>
<dbReference type="GO" id="GO:0034456">
    <property type="term" value="C:UTP-C complex"/>
    <property type="evidence" value="ECO:0007669"/>
    <property type="project" value="TreeGrafter"/>
</dbReference>
<dbReference type="InterPro" id="IPR000704">
    <property type="entry name" value="Casein_kinase_II_reg-sub"/>
</dbReference>
<evidence type="ECO:0000256" key="3">
    <source>
        <dbReference type="RuleBase" id="RU361268"/>
    </source>
</evidence>
<dbReference type="PRINTS" id="PR00472">
    <property type="entry name" value="CASNKINASEII"/>
</dbReference>
<dbReference type="InterPro" id="IPR016149">
    <property type="entry name" value="Casein_kin_II_reg-sub_N"/>
</dbReference>
<comment type="similarity">
    <text evidence="1 3">Belongs to the casein kinase 2 subunit beta family.</text>
</comment>
<proteinExistence type="inferred from homology"/>
<dbReference type="SMART" id="SM01085">
    <property type="entry name" value="CK_II_beta"/>
    <property type="match status" value="1"/>
</dbReference>
<dbReference type="Pfam" id="PF01214">
    <property type="entry name" value="CK_II_beta"/>
    <property type="match status" value="1"/>
</dbReference>
<dbReference type="Proteomes" id="UP000245383">
    <property type="component" value="Unassembled WGS sequence"/>
</dbReference>
<gene>
    <name evidence="5" type="ORF">BB561_003757</name>
</gene>
<dbReference type="GO" id="GO:0005956">
    <property type="term" value="C:protein kinase CK2 complex"/>
    <property type="evidence" value="ECO:0007669"/>
    <property type="project" value="UniProtKB-UniRule"/>
</dbReference>
<dbReference type="OrthoDB" id="2275560at2759"/>
<evidence type="ECO:0000313" key="5">
    <source>
        <dbReference type="EMBL" id="PVU92537.1"/>
    </source>
</evidence>
<accession>A0A2T9YJM8</accession>
<dbReference type="PROSITE" id="PS01101">
    <property type="entry name" value="CK2_BETA"/>
    <property type="match status" value="1"/>
</dbReference>
<sequence length="269" mass="30736">MSNFYEKKPDYELSTDSSEDEEALPWITWFCTLLGHDFFCEVQEEFIDDEFNLTGLSQMVNYFTEALDIILDIDTEGSQEDKLEGDEAAMVEMSAEILYGLIHARYILTRDGLERMALKYENADFGYCPRYYCQMTRVLPCGVSDVPEIDTVRLYCPNCNDMYSCSSSRFNNIDGAFFGTTFAHLFFETFPDFLPKNSRTSAISTLGPNPIYIPKIFGFKVSEFSKTSSRMKWLRMRPQDSDSEMESDSIPASAPKNLPLPPDLNATVD</sequence>
<dbReference type="AlphaFoldDB" id="A0A2T9YJM8"/>
<organism evidence="5 6">
    <name type="scientific">Smittium simulii</name>
    <dbReference type="NCBI Taxonomy" id="133385"/>
    <lineage>
        <taxon>Eukaryota</taxon>
        <taxon>Fungi</taxon>
        <taxon>Fungi incertae sedis</taxon>
        <taxon>Zoopagomycota</taxon>
        <taxon>Kickxellomycotina</taxon>
        <taxon>Harpellomycetes</taxon>
        <taxon>Harpellales</taxon>
        <taxon>Legeriomycetaceae</taxon>
        <taxon>Smittium</taxon>
    </lineage>
</organism>
<dbReference type="InterPro" id="IPR035991">
    <property type="entry name" value="Casein_kinase_II_beta-like"/>
</dbReference>
<dbReference type="Gene3D" id="2.20.25.20">
    <property type="match status" value="1"/>
</dbReference>
<name>A0A2T9YJM8_9FUNG</name>
<dbReference type="PANTHER" id="PTHR11740">
    <property type="entry name" value="CASEIN KINASE II SUBUNIT BETA"/>
    <property type="match status" value="1"/>
</dbReference>
<keyword evidence="6" id="KW-1185">Reference proteome</keyword>
<dbReference type="EMBL" id="MBFR01000158">
    <property type="protein sequence ID" value="PVU92537.1"/>
    <property type="molecule type" value="Genomic_DNA"/>
</dbReference>
<dbReference type="Gene3D" id="1.10.1820.10">
    <property type="entry name" value="protein kinase ck2 holoenzyme, chain C, domain 1"/>
    <property type="match status" value="1"/>
</dbReference>